<dbReference type="PANTHER" id="PTHR10314">
    <property type="entry name" value="CYSTATHIONINE BETA-SYNTHASE"/>
    <property type="match status" value="1"/>
</dbReference>
<feature type="binding site" evidence="10">
    <location>
        <position position="74"/>
    </location>
    <ligand>
        <name>pyridoxal 5'-phosphate</name>
        <dbReference type="ChEBI" id="CHEBI:597326"/>
    </ligand>
</feature>
<keyword evidence="7 10" id="KW-0663">Pyridoxal phosphate</keyword>
<evidence type="ECO:0000256" key="1">
    <source>
        <dbReference type="ARBA" id="ARBA00001933"/>
    </source>
</evidence>
<dbReference type="KEGG" id="aob:I6H46_08215"/>
<evidence type="ECO:0000256" key="4">
    <source>
        <dbReference type="ARBA" id="ARBA00012681"/>
    </source>
</evidence>
<keyword evidence="8" id="KW-0198">Cysteine biosynthesis</keyword>
<keyword evidence="5" id="KW-0028">Amino-acid biosynthesis</keyword>
<dbReference type="SUPFAM" id="SSF53686">
    <property type="entry name" value="Tryptophan synthase beta subunit-like PLP-dependent enzymes"/>
    <property type="match status" value="1"/>
</dbReference>
<organism evidence="13 14">
    <name type="scientific">Anaerococcus obesiensis</name>
    <dbReference type="NCBI Taxonomy" id="1287640"/>
    <lineage>
        <taxon>Bacteria</taxon>
        <taxon>Bacillati</taxon>
        <taxon>Bacillota</taxon>
        <taxon>Tissierellia</taxon>
        <taxon>Tissierellales</taxon>
        <taxon>Peptoniphilaceae</taxon>
        <taxon>Anaerococcus</taxon>
    </lineage>
</organism>
<proteinExistence type="inferred from homology"/>
<feature type="modified residue" description="N6-(pyridoxal phosphate)lysine" evidence="11">
    <location>
        <position position="44"/>
    </location>
</feature>
<dbReference type="GO" id="GO:0006535">
    <property type="term" value="P:cysteine biosynthetic process from serine"/>
    <property type="evidence" value="ECO:0007669"/>
    <property type="project" value="InterPro"/>
</dbReference>
<feature type="binding site" evidence="10">
    <location>
        <position position="262"/>
    </location>
    <ligand>
        <name>pyridoxal 5'-phosphate</name>
        <dbReference type="ChEBI" id="CHEBI:597326"/>
    </ligand>
</feature>
<feature type="binding site" evidence="10">
    <location>
        <begin position="174"/>
        <end position="178"/>
    </location>
    <ligand>
        <name>pyridoxal 5'-phosphate</name>
        <dbReference type="ChEBI" id="CHEBI:597326"/>
    </ligand>
</feature>
<dbReference type="InterPro" id="IPR005859">
    <property type="entry name" value="CysK"/>
</dbReference>
<accession>A0A7T7ZV96</accession>
<comment type="catalytic activity">
    <reaction evidence="9">
        <text>O-acetyl-L-serine + hydrogen sulfide = L-cysteine + acetate</text>
        <dbReference type="Rhea" id="RHEA:14829"/>
        <dbReference type="ChEBI" id="CHEBI:29919"/>
        <dbReference type="ChEBI" id="CHEBI:30089"/>
        <dbReference type="ChEBI" id="CHEBI:35235"/>
        <dbReference type="ChEBI" id="CHEBI:58340"/>
        <dbReference type="EC" id="2.5.1.47"/>
    </reaction>
</comment>
<dbReference type="FunFam" id="3.40.50.1100:FF:000006">
    <property type="entry name" value="Cysteine synthase"/>
    <property type="match status" value="1"/>
</dbReference>
<sequence length="307" mass="32823">MKIYNNAKEIIGNTPLLKLNSLKKEGRADIYVKVEKNNIAGSIKDRIALYMIEEAEKDGKLKKGDTIVEPTSGNTGLALAALAAAKGYKCILTMPSSMSIERSKLAQAYGAEVIRTTENGLQGSVDKAIELSKKDGYFMPDQFSNPANIKAHYETTGVEILNEISPDAFIAGVGTGGTVTGVGKRLKENNKNVKIFAIEPAESPLLSGGKASGHKIQGIGGNFIPENLDFDLIDGIVDVKGDDAIKMSRYLAKNEALAVGISSGANVCGAIEIADKLGEGKKVVTVLPDTGERYLSTELYNIDQYDF</sequence>
<evidence type="ECO:0000313" key="14">
    <source>
        <dbReference type="Proteomes" id="UP000595871"/>
    </source>
</evidence>
<keyword evidence="6 13" id="KW-0808">Transferase</keyword>
<evidence type="ECO:0000313" key="13">
    <source>
        <dbReference type="EMBL" id="QQN55839.1"/>
    </source>
</evidence>
<feature type="domain" description="Tryptophan synthase beta chain-like PALP" evidence="12">
    <location>
        <begin position="10"/>
        <end position="289"/>
    </location>
</feature>
<dbReference type="Pfam" id="PF00291">
    <property type="entry name" value="PALP"/>
    <property type="match status" value="1"/>
</dbReference>
<dbReference type="UniPathway" id="UPA00136">
    <property type="reaction ID" value="UER00200"/>
</dbReference>
<evidence type="ECO:0000256" key="5">
    <source>
        <dbReference type="ARBA" id="ARBA00022605"/>
    </source>
</evidence>
<evidence type="ECO:0000256" key="10">
    <source>
        <dbReference type="PIRSR" id="PIRSR605856-50"/>
    </source>
</evidence>
<dbReference type="Proteomes" id="UP000595871">
    <property type="component" value="Chromosome"/>
</dbReference>
<evidence type="ECO:0000256" key="2">
    <source>
        <dbReference type="ARBA" id="ARBA00004962"/>
    </source>
</evidence>
<protein>
    <recommendedName>
        <fullName evidence="4">cysteine synthase</fullName>
        <ecNumber evidence="4">2.5.1.47</ecNumber>
    </recommendedName>
</protein>
<dbReference type="EC" id="2.5.1.47" evidence="4"/>
<dbReference type="AlphaFoldDB" id="A0A7T7ZV96"/>
<evidence type="ECO:0000256" key="7">
    <source>
        <dbReference type="ARBA" id="ARBA00022898"/>
    </source>
</evidence>
<dbReference type="NCBIfam" id="TIGR01139">
    <property type="entry name" value="cysK"/>
    <property type="match status" value="1"/>
</dbReference>
<comment type="pathway">
    <text evidence="2">Amino-acid biosynthesis; L-cysteine biosynthesis; L-cysteine from L-serine: step 2/2.</text>
</comment>
<name>A0A7T7ZV96_9FIRM</name>
<reference evidence="13 14" key="1">
    <citation type="submission" date="2020-12" db="EMBL/GenBank/DDBJ databases">
        <title>FDA dAtabase for Regulatory Grade micrObial Sequences (FDA-ARGOS): Supporting development and validation of Infectious Disease Dx tests.</title>
        <authorList>
            <person name="Sproer C."/>
            <person name="Gronow S."/>
            <person name="Severitt S."/>
            <person name="Schroder I."/>
            <person name="Tallon L."/>
            <person name="Sadzewicz L."/>
            <person name="Zhao X."/>
            <person name="Boylan J."/>
            <person name="Ott S."/>
            <person name="Bowen H."/>
            <person name="Vavikolanu K."/>
            <person name="Mehta A."/>
            <person name="Aluvathingal J."/>
            <person name="Nadendla S."/>
            <person name="Lowell S."/>
            <person name="Myers T."/>
            <person name="Yan Y."/>
            <person name="Sichtig H."/>
        </authorList>
    </citation>
    <scope>NUCLEOTIDE SEQUENCE [LARGE SCALE GENOMIC DNA]</scope>
    <source>
        <strain evidence="13 14">FDAARGOS_989</strain>
    </source>
</reference>
<evidence type="ECO:0000256" key="8">
    <source>
        <dbReference type="ARBA" id="ARBA00023192"/>
    </source>
</evidence>
<evidence type="ECO:0000256" key="3">
    <source>
        <dbReference type="ARBA" id="ARBA00007103"/>
    </source>
</evidence>
<comment type="similarity">
    <text evidence="3">Belongs to the cysteine synthase/cystathionine beta-synthase family.</text>
</comment>
<keyword evidence="14" id="KW-1185">Reference proteome</keyword>
<evidence type="ECO:0000256" key="11">
    <source>
        <dbReference type="PIRSR" id="PIRSR605856-51"/>
    </source>
</evidence>
<dbReference type="InterPro" id="IPR050214">
    <property type="entry name" value="Cys_Synth/Cystath_Beta-Synth"/>
</dbReference>
<gene>
    <name evidence="13" type="primary">cysK</name>
    <name evidence="13" type="ORF">I6H46_08215</name>
</gene>
<dbReference type="RefSeq" id="WP_200225796.1">
    <property type="nucleotide sequence ID" value="NZ_CP067016.1"/>
</dbReference>
<evidence type="ECO:0000259" key="12">
    <source>
        <dbReference type="Pfam" id="PF00291"/>
    </source>
</evidence>
<dbReference type="Gene3D" id="3.40.50.1100">
    <property type="match status" value="2"/>
</dbReference>
<dbReference type="NCBIfam" id="TIGR01136">
    <property type="entry name" value="cysKM"/>
    <property type="match status" value="1"/>
</dbReference>
<dbReference type="InterPro" id="IPR036052">
    <property type="entry name" value="TrpB-like_PALP_sf"/>
</dbReference>
<dbReference type="CDD" id="cd01561">
    <property type="entry name" value="CBS_like"/>
    <property type="match status" value="1"/>
</dbReference>
<dbReference type="GO" id="GO:0004124">
    <property type="term" value="F:cysteine synthase activity"/>
    <property type="evidence" value="ECO:0007669"/>
    <property type="project" value="UniProtKB-EC"/>
</dbReference>
<comment type="cofactor">
    <cofactor evidence="1 10">
        <name>pyridoxal 5'-phosphate</name>
        <dbReference type="ChEBI" id="CHEBI:597326"/>
    </cofactor>
</comment>
<evidence type="ECO:0000256" key="9">
    <source>
        <dbReference type="ARBA" id="ARBA00047931"/>
    </source>
</evidence>
<evidence type="ECO:0000256" key="6">
    <source>
        <dbReference type="ARBA" id="ARBA00022679"/>
    </source>
</evidence>
<dbReference type="EMBL" id="CP067016">
    <property type="protein sequence ID" value="QQN55839.1"/>
    <property type="molecule type" value="Genomic_DNA"/>
</dbReference>
<dbReference type="InterPro" id="IPR001926">
    <property type="entry name" value="TrpB-like_PALP"/>
</dbReference>
<dbReference type="InterPro" id="IPR005856">
    <property type="entry name" value="Cys_synth"/>
</dbReference>